<dbReference type="PaxDb" id="2903-EOD07709"/>
<keyword evidence="2 5" id="KW-0853">WD repeat</keyword>
<keyword evidence="3" id="KW-0677">Repeat</keyword>
<dbReference type="GO" id="GO:0034511">
    <property type="term" value="F:U3 snoRNA binding"/>
    <property type="evidence" value="ECO:0007669"/>
    <property type="project" value="InterPro"/>
</dbReference>
<sequence length="663" mass="70102">MPKRLVSHGKRAPVPAKKKSAPSGGAASGGTPSRARAALDEEVDSGDSGDEAEPSAAASAAATAAAEREAAEAAETPDERRVRLAKEMLSRMDDAARSRRAKGSSSGAPSDAVAAELEEEALRRDGKFVRRLAAPLRRAGPTPPSSVRVLRGPRLSPTCVALSADETRAFAGCKGGEVLCWELREGGARTRLPPDRAPAEPGATPRGHSRDVLAVAAADDGRAACGGGGAGCERRTLLTGGGDARVLVWDLRTNGVVKCLGGHRKRVTSLALRRDAPAAEAYSGSSDRCVRVWNVAQRGFVETLFGHQEGITALDAVGEQSLVSAAEDRTLRLWKVDEETQLVFGGGSSPLDAVAMLSPTSFVAGAQDGTLSLWSSMRKRPLATLPTAHGLGGALTGGAPCWITALAAPPHSDVVLSGSCDGALRFWHADDAGRSLSPIHSVPLTGFVNGIALARSGKFVAAAVGQEHRLGRWFRLPEARNSLAIVPLDECMHAAPKLLEQLAQNGKRPMPAPWEADEVERHGPTLPKCEAVVDAVVLVEVGHADRTAPGDIAGVARGARPSRERFEQGRKICSGRLGDKRVDKGVELGVRGERPEGIRDQRLARVDQRARRAKEAHCDARAVQRSRLPNFPHAVRLVGTLCDGIASPRGERERQREHEGDQR</sequence>
<dbReference type="PROSITE" id="PS00678">
    <property type="entry name" value="WD_REPEATS_1"/>
    <property type="match status" value="1"/>
</dbReference>
<dbReference type="Pfam" id="PF00400">
    <property type="entry name" value="WD40"/>
    <property type="match status" value="4"/>
</dbReference>
<evidence type="ECO:0000256" key="1">
    <source>
        <dbReference type="ARBA" id="ARBA00004123"/>
    </source>
</evidence>
<evidence type="ECO:0000256" key="2">
    <source>
        <dbReference type="ARBA" id="ARBA00022574"/>
    </source>
</evidence>
<proteinExistence type="predicted"/>
<feature type="compositionally biased region" description="Basic residues" evidence="6">
    <location>
        <begin position="1"/>
        <end position="20"/>
    </location>
</feature>
<dbReference type="InterPro" id="IPR036322">
    <property type="entry name" value="WD40_repeat_dom_sf"/>
</dbReference>
<feature type="region of interest" description="Disordered" evidence="6">
    <location>
        <begin position="1"/>
        <end position="113"/>
    </location>
</feature>
<protein>
    <recommendedName>
        <fullName evidence="9">U3 small nucleolar RNA-interacting protein 2</fullName>
    </recommendedName>
</protein>
<accession>A0A0D3I8X4</accession>
<keyword evidence="8" id="KW-1185">Reference proteome</keyword>
<dbReference type="PROSITE" id="PS50294">
    <property type="entry name" value="WD_REPEATS_REGION"/>
    <property type="match status" value="1"/>
</dbReference>
<evidence type="ECO:0008006" key="9">
    <source>
        <dbReference type="Google" id="ProtNLM"/>
    </source>
</evidence>
<dbReference type="eggNOG" id="KOG0299">
    <property type="taxonomic scope" value="Eukaryota"/>
</dbReference>
<comment type="subcellular location">
    <subcellularLocation>
        <location evidence="1">Nucleus</location>
    </subcellularLocation>
</comment>
<dbReference type="Proteomes" id="UP000013827">
    <property type="component" value="Unassembled WGS sequence"/>
</dbReference>
<feature type="compositionally biased region" description="Low complexity" evidence="6">
    <location>
        <begin position="103"/>
        <end position="113"/>
    </location>
</feature>
<dbReference type="OMA" id="CSLRIWK"/>
<evidence type="ECO:0000313" key="8">
    <source>
        <dbReference type="Proteomes" id="UP000013827"/>
    </source>
</evidence>
<dbReference type="SMART" id="SM00320">
    <property type="entry name" value="WD40"/>
    <property type="match status" value="6"/>
</dbReference>
<dbReference type="KEGG" id="ehx:EMIHUDRAFT_465724"/>
<dbReference type="SUPFAM" id="SSF50978">
    <property type="entry name" value="WD40 repeat-like"/>
    <property type="match status" value="1"/>
</dbReference>
<feature type="repeat" description="WD" evidence="5">
    <location>
        <begin position="403"/>
        <end position="437"/>
    </location>
</feature>
<name>A0A0D3I8X4_EMIH1</name>
<dbReference type="FunFam" id="2.130.10.10:FF:000509">
    <property type="entry name" value="U3 small nucleolar RNA-interacting protein"/>
    <property type="match status" value="1"/>
</dbReference>
<dbReference type="Gene3D" id="2.130.10.10">
    <property type="entry name" value="YVTN repeat-like/Quinoprotein amine dehydrogenase"/>
    <property type="match status" value="1"/>
</dbReference>
<dbReference type="AlphaFoldDB" id="A0A0D3I8X4"/>
<feature type="compositionally biased region" description="Low complexity" evidence="6">
    <location>
        <begin position="21"/>
        <end position="36"/>
    </location>
</feature>
<feature type="repeat" description="WD" evidence="5">
    <location>
        <begin position="237"/>
        <end position="259"/>
    </location>
</feature>
<evidence type="ECO:0000256" key="3">
    <source>
        <dbReference type="ARBA" id="ARBA00022737"/>
    </source>
</evidence>
<feature type="repeat" description="WD" evidence="5">
    <location>
        <begin position="260"/>
        <end position="303"/>
    </location>
</feature>
<dbReference type="HOGENOM" id="CLU_014017_1_1_1"/>
<dbReference type="STRING" id="2903.R1DG24"/>
<dbReference type="EnsemblProtists" id="EOD07709">
    <property type="protein sequence ID" value="EOD07709"/>
    <property type="gene ID" value="EMIHUDRAFT_465724"/>
</dbReference>
<dbReference type="PANTHER" id="PTHR19865">
    <property type="entry name" value="U3 SMALL NUCLEOLAR RNA INTERACTING PROTEIN 2"/>
    <property type="match status" value="1"/>
</dbReference>
<evidence type="ECO:0000256" key="4">
    <source>
        <dbReference type="ARBA" id="ARBA00023242"/>
    </source>
</evidence>
<dbReference type="InterPro" id="IPR015943">
    <property type="entry name" value="WD40/YVTN_repeat-like_dom_sf"/>
</dbReference>
<feature type="repeat" description="WD" evidence="5">
    <location>
        <begin position="304"/>
        <end position="344"/>
    </location>
</feature>
<dbReference type="InterPro" id="IPR039241">
    <property type="entry name" value="Rrp9-like"/>
</dbReference>
<evidence type="ECO:0000313" key="7">
    <source>
        <dbReference type="EnsemblProtists" id="EOD07709"/>
    </source>
</evidence>
<evidence type="ECO:0000256" key="5">
    <source>
        <dbReference type="PROSITE-ProRule" id="PRU00221"/>
    </source>
</evidence>
<organism evidence="7 8">
    <name type="scientific">Emiliania huxleyi (strain CCMP1516)</name>
    <dbReference type="NCBI Taxonomy" id="280463"/>
    <lineage>
        <taxon>Eukaryota</taxon>
        <taxon>Haptista</taxon>
        <taxon>Haptophyta</taxon>
        <taxon>Prymnesiophyceae</taxon>
        <taxon>Isochrysidales</taxon>
        <taxon>Noelaerhabdaceae</taxon>
        <taxon>Emiliania</taxon>
    </lineage>
</organism>
<evidence type="ECO:0000256" key="6">
    <source>
        <dbReference type="SAM" id="MobiDB-lite"/>
    </source>
</evidence>
<dbReference type="PRINTS" id="PR00320">
    <property type="entry name" value="GPROTEINBRPT"/>
</dbReference>
<dbReference type="PANTHER" id="PTHR19865:SF0">
    <property type="entry name" value="U3 SMALL NUCLEOLAR RNA-INTERACTING PROTEIN 2"/>
    <property type="match status" value="1"/>
</dbReference>
<reference evidence="8" key="1">
    <citation type="journal article" date="2013" name="Nature">
        <title>Pan genome of the phytoplankton Emiliania underpins its global distribution.</title>
        <authorList>
            <person name="Read B.A."/>
            <person name="Kegel J."/>
            <person name="Klute M.J."/>
            <person name="Kuo A."/>
            <person name="Lefebvre S.C."/>
            <person name="Maumus F."/>
            <person name="Mayer C."/>
            <person name="Miller J."/>
            <person name="Monier A."/>
            <person name="Salamov A."/>
            <person name="Young J."/>
            <person name="Aguilar M."/>
            <person name="Claverie J.M."/>
            <person name="Frickenhaus S."/>
            <person name="Gonzalez K."/>
            <person name="Herman E.K."/>
            <person name="Lin Y.C."/>
            <person name="Napier J."/>
            <person name="Ogata H."/>
            <person name="Sarno A.F."/>
            <person name="Shmutz J."/>
            <person name="Schroeder D."/>
            <person name="de Vargas C."/>
            <person name="Verret F."/>
            <person name="von Dassow P."/>
            <person name="Valentin K."/>
            <person name="Van de Peer Y."/>
            <person name="Wheeler G."/>
            <person name="Dacks J.B."/>
            <person name="Delwiche C.F."/>
            <person name="Dyhrman S.T."/>
            <person name="Glockner G."/>
            <person name="John U."/>
            <person name="Richards T."/>
            <person name="Worden A.Z."/>
            <person name="Zhang X."/>
            <person name="Grigoriev I.V."/>
            <person name="Allen A.E."/>
            <person name="Bidle K."/>
            <person name="Borodovsky M."/>
            <person name="Bowler C."/>
            <person name="Brownlee C."/>
            <person name="Cock J.M."/>
            <person name="Elias M."/>
            <person name="Gladyshev V.N."/>
            <person name="Groth M."/>
            <person name="Guda C."/>
            <person name="Hadaegh A."/>
            <person name="Iglesias-Rodriguez M.D."/>
            <person name="Jenkins J."/>
            <person name="Jones B.M."/>
            <person name="Lawson T."/>
            <person name="Leese F."/>
            <person name="Lindquist E."/>
            <person name="Lobanov A."/>
            <person name="Lomsadze A."/>
            <person name="Malik S.B."/>
            <person name="Marsh M.E."/>
            <person name="Mackinder L."/>
            <person name="Mock T."/>
            <person name="Mueller-Roeber B."/>
            <person name="Pagarete A."/>
            <person name="Parker M."/>
            <person name="Probert I."/>
            <person name="Quesneville H."/>
            <person name="Raines C."/>
            <person name="Rensing S.A."/>
            <person name="Riano-Pachon D.M."/>
            <person name="Richier S."/>
            <person name="Rokitta S."/>
            <person name="Shiraiwa Y."/>
            <person name="Soanes D.M."/>
            <person name="van der Giezen M."/>
            <person name="Wahlund T.M."/>
            <person name="Williams B."/>
            <person name="Wilson W."/>
            <person name="Wolfe G."/>
            <person name="Wurch L.L."/>
        </authorList>
    </citation>
    <scope>NUCLEOTIDE SEQUENCE</scope>
</reference>
<dbReference type="InterPro" id="IPR001680">
    <property type="entry name" value="WD40_rpt"/>
</dbReference>
<keyword evidence="4" id="KW-0539">Nucleus</keyword>
<feature type="compositionally biased region" description="Acidic residues" evidence="6">
    <location>
        <begin position="40"/>
        <end position="53"/>
    </location>
</feature>
<feature type="compositionally biased region" description="Basic and acidic residues" evidence="6">
    <location>
        <begin position="66"/>
        <end position="97"/>
    </location>
</feature>
<dbReference type="PROSITE" id="PS50082">
    <property type="entry name" value="WD_REPEATS_2"/>
    <property type="match status" value="4"/>
</dbReference>
<reference evidence="7" key="2">
    <citation type="submission" date="2024-10" db="UniProtKB">
        <authorList>
            <consortium name="EnsemblProtists"/>
        </authorList>
    </citation>
    <scope>IDENTIFICATION</scope>
</reference>
<dbReference type="InterPro" id="IPR019775">
    <property type="entry name" value="WD40_repeat_CS"/>
</dbReference>
<dbReference type="GO" id="GO:0032040">
    <property type="term" value="C:small-subunit processome"/>
    <property type="evidence" value="ECO:0007669"/>
    <property type="project" value="TreeGrafter"/>
</dbReference>
<feature type="compositionally biased region" description="Low complexity" evidence="6">
    <location>
        <begin position="54"/>
        <end position="65"/>
    </location>
</feature>
<dbReference type="RefSeq" id="XP_005760138.1">
    <property type="nucleotide sequence ID" value="XM_005760081.1"/>
</dbReference>
<dbReference type="InterPro" id="IPR020472">
    <property type="entry name" value="WD40_PAC1"/>
</dbReference>
<dbReference type="GeneID" id="17253840"/>